<organism evidence="10 11">
    <name type="scientific">Vulgatibacter incomptus</name>
    <dbReference type="NCBI Taxonomy" id="1391653"/>
    <lineage>
        <taxon>Bacteria</taxon>
        <taxon>Pseudomonadati</taxon>
        <taxon>Myxococcota</taxon>
        <taxon>Myxococcia</taxon>
        <taxon>Myxococcales</taxon>
        <taxon>Cystobacterineae</taxon>
        <taxon>Vulgatibacteraceae</taxon>
        <taxon>Vulgatibacter</taxon>
    </lineage>
</organism>
<dbReference type="Gene3D" id="1.20.120.1810">
    <property type="match status" value="1"/>
</dbReference>
<dbReference type="InterPro" id="IPR013324">
    <property type="entry name" value="RNA_pol_sigma_r3/r4-like"/>
</dbReference>
<feature type="domain" description="RNA polymerase sigma-70" evidence="8">
    <location>
        <begin position="157"/>
        <end position="170"/>
    </location>
</feature>
<keyword evidence="2 6" id="KW-0805">Transcription regulation</keyword>
<dbReference type="PATRIC" id="fig|1391653.3.peg.1925"/>
<dbReference type="EMBL" id="CP012332">
    <property type="protein sequence ID" value="AKU91449.1"/>
    <property type="molecule type" value="Genomic_DNA"/>
</dbReference>
<dbReference type="InterPro" id="IPR009042">
    <property type="entry name" value="RNA_pol_sigma70_r1_2"/>
</dbReference>
<evidence type="ECO:0000256" key="1">
    <source>
        <dbReference type="ARBA" id="ARBA00007788"/>
    </source>
</evidence>
<keyword evidence="3 6" id="KW-0731">Sigma factor</keyword>
<keyword evidence="11" id="KW-1185">Reference proteome</keyword>
<dbReference type="Pfam" id="PF04545">
    <property type="entry name" value="Sigma70_r4"/>
    <property type="match status" value="1"/>
</dbReference>
<sequence length="374" mass="42521">MSPSKKISKAKESPRARGRRRPDAEPEEDAELVEAEESQELEPSSILEIAGEESDAEVVGEENPALRARHPALAELDEEDGAEEESSVALSRTDPLARYMQEVNRHPLLSREEEHELAVRYTKTGEVDAAYRLVASNLRLVVKIAYEYRRAAFNVLDLIQEGNVGLLHAVKKYDPYRGVKLSSYAAWWIRAYILRFVMDNWRMVKLGTTQAQRKLFFNLRKEQRRLAAEGFEVGPKLLAERLGVTEREVEDMDRRLSGDEASLHAPMNDDGDATLGDRLALPARAADETLAHEELKNLLRAELEELAKDVDERELFILENRMRSDEPLTLQEIGERFGISRERARQIEAKLVARLRERLMEKVPDLAVLSLGGD</sequence>
<keyword evidence="4 6" id="KW-0238">DNA-binding</keyword>
<dbReference type="Proteomes" id="UP000055590">
    <property type="component" value="Chromosome"/>
</dbReference>
<protein>
    <recommendedName>
        <fullName evidence="6">RNA polymerase sigma factor</fullName>
    </recommendedName>
</protein>
<dbReference type="InterPro" id="IPR007630">
    <property type="entry name" value="RNA_pol_sigma70_r4"/>
</dbReference>
<dbReference type="Pfam" id="PF00140">
    <property type="entry name" value="Sigma70_r1_2"/>
    <property type="match status" value="1"/>
</dbReference>
<dbReference type="SUPFAM" id="SSF88659">
    <property type="entry name" value="Sigma3 and sigma4 domains of RNA polymerase sigma factors"/>
    <property type="match status" value="1"/>
</dbReference>
<dbReference type="SUPFAM" id="SSF88946">
    <property type="entry name" value="Sigma2 domain of RNA polymerase sigma factors"/>
    <property type="match status" value="1"/>
</dbReference>
<accession>A0A0K1PE91</accession>
<name>A0A0K1PE91_9BACT</name>
<dbReference type="GO" id="GO:0006352">
    <property type="term" value="P:DNA-templated transcription initiation"/>
    <property type="evidence" value="ECO:0007669"/>
    <property type="project" value="InterPro"/>
</dbReference>
<dbReference type="InterPro" id="IPR013325">
    <property type="entry name" value="RNA_pol_sigma_r2"/>
</dbReference>
<dbReference type="InterPro" id="IPR007627">
    <property type="entry name" value="RNA_pol_sigma70_r2"/>
</dbReference>
<gene>
    <name evidence="10" type="ORF">AKJ08_1836</name>
</gene>
<feature type="domain" description="RNA polymerase sigma-70" evidence="9">
    <location>
        <begin position="329"/>
        <end position="355"/>
    </location>
</feature>
<dbReference type="Pfam" id="PF04542">
    <property type="entry name" value="Sigma70_r2"/>
    <property type="match status" value="1"/>
</dbReference>
<dbReference type="NCBIfam" id="TIGR02937">
    <property type="entry name" value="sigma70-ECF"/>
    <property type="match status" value="1"/>
</dbReference>
<proteinExistence type="inferred from homology"/>
<feature type="region of interest" description="Disordered" evidence="7">
    <location>
        <begin position="1"/>
        <end position="65"/>
    </location>
</feature>
<dbReference type="GO" id="GO:0003677">
    <property type="term" value="F:DNA binding"/>
    <property type="evidence" value="ECO:0007669"/>
    <property type="project" value="UniProtKB-KW"/>
</dbReference>
<reference evidence="10 11" key="1">
    <citation type="submission" date="2015-08" db="EMBL/GenBank/DDBJ databases">
        <authorList>
            <person name="Babu N.S."/>
            <person name="Beckwith C.J."/>
            <person name="Beseler K.G."/>
            <person name="Brison A."/>
            <person name="Carone J.V."/>
            <person name="Caskin T.P."/>
            <person name="Diamond M."/>
            <person name="Durham M.E."/>
            <person name="Foxe J.M."/>
            <person name="Go M."/>
            <person name="Henderson B.A."/>
            <person name="Jones I.B."/>
            <person name="McGettigan J.A."/>
            <person name="Micheletti S.J."/>
            <person name="Nasrallah M.E."/>
            <person name="Ortiz D."/>
            <person name="Piller C.R."/>
            <person name="Privatt S.R."/>
            <person name="Schneider S.L."/>
            <person name="Sharp S."/>
            <person name="Smith T.C."/>
            <person name="Stanton J.D."/>
            <person name="Ullery H.E."/>
            <person name="Wilson R.J."/>
            <person name="Serrano M.G."/>
            <person name="Buck G."/>
            <person name="Lee V."/>
            <person name="Wang Y."/>
            <person name="Carvalho R."/>
            <person name="Voegtly L."/>
            <person name="Shi R."/>
            <person name="Duckworth R."/>
            <person name="Johnson A."/>
            <person name="Loviza R."/>
            <person name="Walstead R."/>
            <person name="Shah Z."/>
            <person name="Kiflezghi M."/>
            <person name="Wade K."/>
            <person name="Ball S.L."/>
            <person name="Bradley K.W."/>
            <person name="Asai D.J."/>
            <person name="Bowman C.A."/>
            <person name="Russell D.A."/>
            <person name="Pope W.H."/>
            <person name="Jacobs-Sera D."/>
            <person name="Hendrix R.W."/>
            <person name="Hatfull G.F."/>
        </authorList>
    </citation>
    <scope>NUCLEOTIDE SEQUENCE [LARGE SCALE GENOMIC DNA]</scope>
    <source>
        <strain evidence="10 11">DSM 27710</strain>
    </source>
</reference>
<evidence type="ECO:0000256" key="4">
    <source>
        <dbReference type="ARBA" id="ARBA00023125"/>
    </source>
</evidence>
<comment type="function">
    <text evidence="6">Sigma factors are initiation factors that promote the attachment of RNA polymerase to specific initiation sites and are then released.</text>
</comment>
<evidence type="ECO:0000259" key="8">
    <source>
        <dbReference type="PROSITE" id="PS00715"/>
    </source>
</evidence>
<evidence type="ECO:0000259" key="9">
    <source>
        <dbReference type="PROSITE" id="PS00716"/>
    </source>
</evidence>
<evidence type="ECO:0000256" key="7">
    <source>
        <dbReference type="SAM" id="MobiDB-lite"/>
    </source>
</evidence>
<evidence type="ECO:0000313" key="11">
    <source>
        <dbReference type="Proteomes" id="UP000055590"/>
    </source>
</evidence>
<dbReference type="GO" id="GO:0016987">
    <property type="term" value="F:sigma factor activity"/>
    <property type="evidence" value="ECO:0007669"/>
    <property type="project" value="UniProtKB-KW"/>
</dbReference>
<evidence type="ECO:0000256" key="5">
    <source>
        <dbReference type="ARBA" id="ARBA00023163"/>
    </source>
</evidence>
<dbReference type="RefSeq" id="WP_050725755.1">
    <property type="nucleotide sequence ID" value="NZ_CP012332.1"/>
</dbReference>
<dbReference type="AlphaFoldDB" id="A0A0K1PE91"/>
<dbReference type="STRING" id="1391653.AKJ08_1836"/>
<dbReference type="InterPro" id="IPR050813">
    <property type="entry name" value="Sigma-70_Factor"/>
</dbReference>
<dbReference type="PROSITE" id="PS00716">
    <property type="entry name" value="SIGMA70_2"/>
    <property type="match status" value="1"/>
</dbReference>
<dbReference type="InterPro" id="IPR014284">
    <property type="entry name" value="RNA_pol_sigma-70_dom"/>
</dbReference>
<comment type="similarity">
    <text evidence="1 6">Belongs to the sigma-70 factor family.</text>
</comment>
<dbReference type="InterPro" id="IPR000943">
    <property type="entry name" value="RNA_pol_sigma70"/>
</dbReference>
<dbReference type="PROSITE" id="PS00715">
    <property type="entry name" value="SIGMA70_1"/>
    <property type="match status" value="1"/>
</dbReference>
<evidence type="ECO:0000256" key="6">
    <source>
        <dbReference type="RuleBase" id="RU362124"/>
    </source>
</evidence>
<feature type="compositionally biased region" description="Acidic residues" evidence="7">
    <location>
        <begin position="25"/>
        <end position="40"/>
    </location>
</feature>
<evidence type="ECO:0000256" key="2">
    <source>
        <dbReference type="ARBA" id="ARBA00023015"/>
    </source>
</evidence>
<dbReference type="KEGG" id="vin:AKJ08_1836"/>
<feature type="compositionally biased region" description="Acidic residues" evidence="7">
    <location>
        <begin position="50"/>
        <end position="60"/>
    </location>
</feature>
<evidence type="ECO:0000313" key="10">
    <source>
        <dbReference type="EMBL" id="AKU91449.1"/>
    </source>
</evidence>
<dbReference type="PRINTS" id="PR00046">
    <property type="entry name" value="SIGMA70FCT"/>
</dbReference>
<evidence type="ECO:0000256" key="3">
    <source>
        <dbReference type="ARBA" id="ARBA00023082"/>
    </source>
</evidence>
<dbReference type="Gene3D" id="1.20.140.160">
    <property type="match status" value="1"/>
</dbReference>
<keyword evidence="5 6" id="KW-0804">Transcription</keyword>
<dbReference type="NCBIfam" id="NF005143">
    <property type="entry name" value="PRK06596.1"/>
    <property type="match status" value="1"/>
</dbReference>
<dbReference type="PANTHER" id="PTHR30376">
    <property type="entry name" value="SIGMA FACTOR RPOH HEAT SHOCK RELATED"/>
    <property type="match status" value="1"/>
</dbReference>
<dbReference type="PANTHER" id="PTHR30376:SF3">
    <property type="entry name" value="RNA POLYMERASE SIGMA FACTOR RPOH"/>
    <property type="match status" value="1"/>
</dbReference>